<comment type="caution">
    <text evidence="4">The sequence shown here is derived from an EMBL/GenBank/DDBJ whole genome shotgun (WGS) entry which is preliminary data.</text>
</comment>
<dbReference type="EMBL" id="RFLY01000003">
    <property type="protein sequence ID" value="RMH94152.1"/>
    <property type="molecule type" value="Genomic_DNA"/>
</dbReference>
<evidence type="ECO:0000259" key="3">
    <source>
        <dbReference type="Pfam" id="PF00583"/>
    </source>
</evidence>
<evidence type="ECO:0000256" key="2">
    <source>
        <dbReference type="ARBA" id="ARBA00023315"/>
    </source>
</evidence>
<dbReference type="RefSeq" id="WP_122100673.1">
    <property type="nucleotide sequence ID" value="NZ_RFLY01000003.1"/>
</dbReference>
<sequence length="177" mass="19950">MNASSNSPRIRRATAADADLLSAISRDTFVDTFGHLYTPEDLAWYLDSTYAPEKYRDALEEQGAAAWLLEDTPGDAWGYVFAGPCGLPHDEVRPGDLELKRLYLRQPMQNGGWGAKLFAEAEHWMRRNGPAAIWVGVWSENLGAQRFYARHGYEKAGEYFYAVGAARDLEFILRKSL</sequence>
<dbReference type="Pfam" id="PF00583">
    <property type="entry name" value="Acetyltransf_1"/>
    <property type="match status" value="1"/>
</dbReference>
<proteinExistence type="predicted"/>
<reference evidence="4 5" key="1">
    <citation type="submission" date="2018-10" db="EMBL/GenBank/DDBJ databases">
        <title>Proposal of Lysobacter pythonis sp. nov. isolated from royal pythons (Python regius).</title>
        <authorList>
            <person name="Hans-Juergen B."/>
            <person name="Huptas C."/>
            <person name="Sandra B."/>
            <person name="Igor L."/>
            <person name="Joachim S."/>
            <person name="Siegfried S."/>
            <person name="Mareike W."/>
            <person name="Peter K."/>
        </authorList>
    </citation>
    <scope>NUCLEOTIDE SEQUENCE [LARGE SCALE GENOMIC DNA]</scope>
    <source>
        <strain evidence="4 5">4284/11</strain>
    </source>
</reference>
<keyword evidence="5" id="KW-1185">Reference proteome</keyword>
<dbReference type="InterPro" id="IPR050832">
    <property type="entry name" value="Bact_Acetyltransf"/>
</dbReference>
<protein>
    <submittedName>
        <fullName evidence="4">GNAT family N-acetyltransferase</fullName>
    </submittedName>
</protein>
<evidence type="ECO:0000256" key="1">
    <source>
        <dbReference type="ARBA" id="ARBA00022679"/>
    </source>
</evidence>
<dbReference type="SUPFAM" id="SSF55729">
    <property type="entry name" value="Acyl-CoA N-acyltransferases (Nat)"/>
    <property type="match status" value="1"/>
</dbReference>
<evidence type="ECO:0000313" key="4">
    <source>
        <dbReference type="EMBL" id="RMH94152.1"/>
    </source>
</evidence>
<name>A0A3M2I4J4_9GAMM</name>
<gene>
    <name evidence="4" type="ORF">EBB59_03035</name>
</gene>
<dbReference type="PANTHER" id="PTHR43877:SF1">
    <property type="entry name" value="ACETYLTRANSFERASE"/>
    <property type="match status" value="1"/>
</dbReference>
<dbReference type="PANTHER" id="PTHR43877">
    <property type="entry name" value="AMINOALKYLPHOSPHONATE N-ACETYLTRANSFERASE-RELATED-RELATED"/>
    <property type="match status" value="1"/>
</dbReference>
<dbReference type="GO" id="GO:0016747">
    <property type="term" value="F:acyltransferase activity, transferring groups other than amino-acyl groups"/>
    <property type="evidence" value="ECO:0007669"/>
    <property type="project" value="InterPro"/>
</dbReference>
<feature type="domain" description="N-acetyltransferase" evidence="3">
    <location>
        <begin position="44"/>
        <end position="153"/>
    </location>
</feature>
<dbReference type="Proteomes" id="UP000275012">
    <property type="component" value="Unassembled WGS sequence"/>
</dbReference>
<evidence type="ECO:0000313" key="5">
    <source>
        <dbReference type="Proteomes" id="UP000275012"/>
    </source>
</evidence>
<dbReference type="InterPro" id="IPR016181">
    <property type="entry name" value="Acyl_CoA_acyltransferase"/>
</dbReference>
<dbReference type="OrthoDB" id="143110at2"/>
<keyword evidence="1 4" id="KW-0808">Transferase</keyword>
<organism evidence="4 5">
    <name type="scientific">Solilutibacter pythonis</name>
    <dbReference type="NCBI Taxonomy" id="2483112"/>
    <lineage>
        <taxon>Bacteria</taxon>
        <taxon>Pseudomonadati</taxon>
        <taxon>Pseudomonadota</taxon>
        <taxon>Gammaproteobacteria</taxon>
        <taxon>Lysobacterales</taxon>
        <taxon>Lysobacteraceae</taxon>
        <taxon>Solilutibacter</taxon>
    </lineage>
</organism>
<accession>A0A3M2I4J4</accession>
<keyword evidence="2" id="KW-0012">Acyltransferase</keyword>
<dbReference type="AlphaFoldDB" id="A0A3M2I4J4"/>
<dbReference type="InterPro" id="IPR000182">
    <property type="entry name" value="GNAT_dom"/>
</dbReference>
<dbReference type="Gene3D" id="3.40.630.30">
    <property type="match status" value="1"/>
</dbReference>